<dbReference type="Proteomes" id="UP001257627">
    <property type="component" value="Unassembled WGS sequence"/>
</dbReference>
<dbReference type="PANTHER" id="PTHR47359:SF3">
    <property type="entry name" value="NLP_P60 DOMAIN-CONTAINING PROTEIN-RELATED"/>
    <property type="match status" value="1"/>
</dbReference>
<comment type="similarity">
    <text evidence="1">Belongs to the peptidase C40 family.</text>
</comment>
<evidence type="ECO:0000313" key="6">
    <source>
        <dbReference type="EMBL" id="MDU9001182.1"/>
    </source>
</evidence>
<dbReference type="InterPro" id="IPR038765">
    <property type="entry name" value="Papain-like_cys_pep_sf"/>
</dbReference>
<evidence type="ECO:0000256" key="1">
    <source>
        <dbReference type="ARBA" id="ARBA00007074"/>
    </source>
</evidence>
<comment type="caution">
    <text evidence="6">The sequence shown here is derived from an EMBL/GenBank/DDBJ whole genome shotgun (WGS) entry which is preliminary data.</text>
</comment>
<sequence length="372" mass="38331">MTGSKKTLLASAALLAPIGFVLGICILFVAAVAGGAAEHEDETGDGTALTAQGVPAKVDGVNAVMLAAYGSAAERITSLRPKCSGMRWSVIAGIGKVESNHAAGRAIAANGDITPRILGPRLDGSGVGGNTTAFRDTDGGRWDGDTAYDRAVGPMQFIPSTWEGPSGADGNGDGVKDPNNAFDAALGTALYLCGTGKSDLSDDAQLRKAILRYNNAGWYADKVIGYVRQYDQLAPAVTTGGSAVGGEAGAVIAAALAQQGTPYVWGGGDIYGPTKGGYDCSGLMVYAFYKGAHITLPRTSQAMRSVGTKVARTDLQPGDLIVFNNDGNWGHVGLYIGGGKMVNAPRTGKTVESVVVTSGYWTGFDWSIRRVL</sequence>
<dbReference type="InterPro" id="IPR023346">
    <property type="entry name" value="Lysozyme-like_dom_sf"/>
</dbReference>
<organism evidence="6 7">
    <name type="scientific">Streptomyces mirabilis</name>
    <dbReference type="NCBI Taxonomy" id="68239"/>
    <lineage>
        <taxon>Bacteria</taxon>
        <taxon>Bacillati</taxon>
        <taxon>Actinomycetota</taxon>
        <taxon>Actinomycetes</taxon>
        <taxon>Kitasatosporales</taxon>
        <taxon>Streptomycetaceae</taxon>
        <taxon>Streptomyces</taxon>
    </lineage>
</organism>
<dbReference type="Gene3D" id="1.10.530.10">
    <property type="match status" value="1"/>
</dbReference>
<keyword evidence="6" id="KW-0614">Plasmid</keyword>
<evidence type="ECO:0000256" key="4">
    <source>
        <dbReference type="ARBA" id="ARBA00022807"/>
    </source>
</evidence>
<keyword evidence="2" id="KW-0645">Protease</keyword>
<dbReference type="Gene3D" id="3.90.1720.10">
    <property type="entry name" value="endopeptidase domain like (from Nostoc punctiforme)"/>
    <property type="match status" value="1"/>
</dbReference>
<dbReference type="InterPro" id="IPR000064">
    <property type="entry name" value="NLP_P60_dom"/>
</dbReference>
<dbReference type="InterPro" id="IPR051794">
    <property type="entry name" value="PG_Endopeptidase_C40"/>
</dbReference>
<protein>
    <submittedName>
        <fullName evidence="6">NlpC/P60 family protein</fullName>
    </submittedName>
</protein>
<dbReference type="PANTHER" id="PTHR47359">
    <property type="entry name" value="PEPTIDOGLYCAN DL-ENDOPEPTIDASE CWLO"/>
    <property type="match status" value="1"/>
</dbReference>
<geneLocation type="plasmid" evidence="6">
    <name>unnamed1</name>
</geneLocation>
<reference evidence="6 7" key="1">
    <citation type="submission" date="2023-02" db="EMBL/GenBank/DDBJ databases">
        <authorList>
            <person name="Maleckis M."/>
        </authorList>
    </citation>
    <scope>NUCLEOTIDE SEQUENCE [LARGE SCALE GENOMIC DNA]</scope>
    <source>
        <strain evidence="6 7">P8-A2</strain>
        <plasmid evidence="6">unnamed1</plasmid>
    </source>
</reference>
<proteinExistence type="inferred from homology"/>
<evidence type="ECO:0000256" key="2">
    <source>
        <dbReference type="ARBA" id="ARBA00022670"/>
    </source>
</evidence>
<keyword evidence="4" id="KW-0788">Thiol protease</keyword>
<keyword evidence="7" id="KW-1185">Reference proteome</keyword>
<dbReference type="EMBL" id="JARAKF010000003">
    <property type="protein sequence ID" value="MDU9001182.1"/>
    <property type="molecule type" value="Genomic_DNA"/>
</dbReference>
<accession>A0ABU3V4U0</accession>
<evidence type="ECO:0000256" key="3">
    <source>
        <dbReference type="ARBA" id="ARBA00022801"/>
    </source>
</evidence>
<dbReference type="SUPFAM" id="SSF54001">
    <property type="entry name" value="Cysteine proteinases"/>
    <property type="match status" value="1"/>
</dbReference>
<dbReference type="SUPFAM" id="SSF53955">
    <property type="entry name" value="Lysozyme-like"/>
    <property type="match status" value="1"/>
</dbReference>
<feature type="domain" description="NlpC/P60" evidence="5">
    <location>
        <begin position="245"/>
        <end position="372"/>
    </location>
</feature>
<evidence type="ECO:0000313" key="7">
    <source>
        <dbReference type="Proteomes" id="UP001257627"/>
    </source>
</evidence>
<keyword evidence="3" id="KW-0378">Hydrolase</keyword>
<gene>
    <name evidence="6" type="ORF">PU648_54845</name>
</gene>
<name>A0ABU3V4U0_9ACTN</name>
<dbReference type="Pfam" id="PF00877">
    <property type="entry name" value="NLPC_P60"/>
    <property type="match status" value="1"/>
</dbReference>
<evidence type="ECO:0000259" key="5">
    <source>
        <dbReference type="PROSITE" id="PS51935"/>
    </source>
</evidence>
<dbReference type="CDD" id="cd13399">
    <property type="entry name" value="Slt35-like"/>
    <property type="match status" value="1"/>
</dbReference>
<dbReference type="PROSITE" id="PS51935">
    <property type="entry name" value="NLPC_P60"/>
    <property type="match status" value="1"/>
</dbReference>
<dbReference type="RefSeq" id="WP_266943920.1">
    <property type="nucleotide sequence ID" value="NZ_JAPEMK010000002.1"/>
</dbReference>